<evidence type="ECO:0000313" key="3">
    <source>
        <dbReference type="Proteomes" id="UP000071561"/>
    </source>
</evidence>
<dbReference type="Pfam" id="PF00899">
    <property type="entry name" value="ThiF"/>
    <property type="match status" value="1"/>
</dbReference>
<dbReference type="RefSeq" id="WP_068401608.1">
    <property type="nucleotide sequence ID" value="NZ_CP014504.1"/>
</dbReference>
<dbReference type="InterPro" id="IPR000594">
    <property type="entry name" value="ThiF_NAD_FAD-bd"/>
</dbReference>
<name>A0A127VDW7_9SPHI</name>
<dbReference type="KEGG" id="pcm:AY601_2580"/>
<dbReference type="PANTHER" id="PTHR43267">
    <property type="entry name" value="TRNA THREONYLCARBAMOYLADENOSINE DEHYDRATASE"/>
    <property type="match status" value="1"/>
</dbReference>
<feature type="domain" description="THIF-type NAD/FAD binding fold" evidence="1">
    <location>
        <begin position="114"/>
        <end position="251"/>
    </location>
</feature>
<dbReference type="InterPro" id="IPR045886">
    <property type="entry name" value="ThiF/MoeB/HesA"/>
</dbReference>
<dbReference type="SUPFAM" id="SSF69572">
    <property type="entry name" value="Activating enzymes of the ubiquitin-like proteins"/>
    <property type="match status" value="1"/>
</dbReference>
<dbReference type="GO" id="GO:0061504">
    <property type="term" value="P:cyclic threonylcarbamoyladenosine biosynthetic process"/>
    <property type="evidence" value="ECO:0007669"/>
    <property type="project" value="TreeGrafter"/>
</dbReference>
<evidence type="ECO:0000313" key="2">
    <source>
        <dbReference type="EMBL" id="AMP99469.1"/>
    </source>
</evidence>
<sequence>MDKINSSVHAPDHSMIYRPVYFRLINPEEGEKLKALISNNPDLLIYDTILSQLGELIKLNNPQQKLTPEESAALVAAHLKTDADAYGVWVYYPWSNKLVHTLDAQEFAQVRTSRNVYKITPEEIQILQQKKIGIIGLSVGQSIALTLAMERTCGELRLADFDEIELSNMNRIKVNVQDLGLNKSIVAARQIAELDPFINVICFTEGITLDTIDEFFTGNGKLDILVEECDGIDIKILARIKAKALGIPVVMDTNDKGMLDVERFDLEPERPVFHGKVAELEALSADQLTETLNKLTIPEKIGYLGKIIGFENLSPAMMKSVGEMNKTIVGWPQLASAVTLGGAMITDISRRILLKQFSKSGRYFVDFDELFKDELNTITNINGDNDTH</sequence>
<reference evidence="2 3" key="1">
    <citation type="submission" date="2016-03" db="EMBL/GenBank/DDBJ databases">
        <title>Complete genome sequence of Pedobacter cryoconitis PAMC 27485.</title>
        <authorList>
            <person name="Lee J."/>
            <person name="Kim O.-S."/>
        </authorList>
    </citation>
    <scope>NUCLEOTIDE SEQUENCE [LARGE SCALE GENOMIC DNA]</scope>
    <source>
        <strain evidence="2 3">PAMC 27485</strain>
    </source>
</reference>
<gene>
    <name evidence="2" type="ORF">AY601_2580</name>
</gene>
<dbReference type="OrthoDB" id="5149792at2"/>
<dbReference type="PATRIC" id="fig|188932.3.peg.2692"/>
<dbReference type="Proteomes" id="UP000071561">
    <property type="component" value="Chromosome"/>
</dbReference>
<organism evidence="2 3">
    <name type="scientific">Pedobacter cryoconitis</name>
    <dbReference type="NCBI Taxonomy" id="188932"/>
    <lineage>
        <taxon>Bacteria</taxon>
        <taxon>Pseudomonadati</taxon>
        <taxon>Bacteroidota</taxon>
        <taxon>Sphingobacteriia</taxon>
        <taxon>Sphingobacteriales</taxon>
        <taxon>Sphingobacteriaceae</taxon>
        <taxon>Pedobacter</taxon>
    </lineage>
</organism>
<dbReference type="EMBL" id="CP014504">
    <property type="protein sequence ID" value="AMP99469.1"/>
    <property type="molecule type" value="Genomic_DNA"/>
</dbReference>
<dbReference type="CDD" id="cd01483">
    <property type="entry name" value="E1_enzyme_family"/>
    <property type="match status" value="1"/>
</dbReference>
<dbReference type="GO" id="GO:0061503">
    <property type="term" value="F:tRNA threonylcarbamoyladenosine dehydratase"/>
    <property type="evidence" value="ECO:0007669"/>
    <property type="project" value="TreeGrafter"/>
</dbReference>
<proteinExistence type="predicted"/>
<dbReference type="AlphaFoldDB" id="A0A127VDW7"/>
<dbReference type="PANTHER" id="PTHR43267:SF3">
    <property type="entry name" value="THIF PROTEIN"/>
    <property type="match status" value="1"/>
</dbReference>
<protein>
    <submittedName>
        <fullName evidence="2">Thiamine biosynthesis protein ThiF</fullName>
    </submittedName>
</protein>
<accession>A0A127VDW7</accession>
<evidence type="ECO:0000259" key="1">
    <source>
        <dbReference type="Pfam" id="PF00899"/>
    </source>
</evidence>
<keyword evidence="3" id="KW-1185">Reference proteome</keyword>
<dbReference type="InterPro" id="IPR035985">
    <property type="entry name" value="Ubiquitin-activating_enz"/>
</dbReference>
<dbReference type="GO" id="GO:0008641">
    <property type="term" value="F:ubiquitin-like modifier activating enzyme activity"/>
    <property type="evidence" value="ECO:0007669"/>
    <property type="project" value="InterPro"/>
</dbReference>
<dbReference type="Gene3D" id="3.40.50.720">
    <property type="entry name" value="NAD(P)-binding Rossmann-like Domain"/>
    <property type="match status" value="1"/>
</dbReference>